<dbReference type="Gene3D" id="3.90.550.10">
    <property type="entry name" value="Spore Coat Polysaccharide Biosynthesis Protein SpsA, Chain A"/>
    <property type="match status" value="1"/>
</dbReference>
<feature type="compositionally biased region" description="Basic and acidic residues" evidence="5">
    <location>
        <begin position="83"/>
        <end position="114"/>
    </location>
</feature>
<keyword evidence="3" id="KW-0808">Transferase</keyword>
<dbReference type="GO" id="GO:0016757">
    <property type="term" value="F:glycosyltransferase activity"/>
    <property type="evidence" value="ECO:0007669"/>
    <property type="project" value="UniProtKB-KW"/>
</dbReference>
<comment type="caution">
    <text evidence="6">The sequence shown here is derived from an EMBL/GenBank/DDBJ whole genome shotgun (WGS) entry which is preliminary data.</text>
</comment>
<dbReference type="AlphaFoldDB" id="A0AAN9G3V9"/>
<dbReference type="Pfam" id="PF01501">
    <property type="entry name" value="Glyco_transf_8"/>
    <property type="match status" value="1"/>
</dbReference>
<protein>
    <submittedName>
        <fullName evidence="6">Uncharacterized protein</fullName>
    </submittedName>
</protein>
<dbReference type="PANTHER" id="PTHR13778:SF47">
    <property type="entry name" value="LIPOPOLYSACCHARIDE 1,3-GALACTOSYLTRANSFERASE"/>
    <property type="match status" value="1"/>
</dbReference>
<evidence type="ECO:0000313" key="6">
    <source>
        <dbReference type="EMBL" id="KAK7093859.1"/>
    </source>
</evidence>
<dbReference type="EMBL" id="JBAMIC010000019">
    <property type="protein sequence ID" value="KAK7093859.1"/>
    <property type="molecule type" value="Genomic_DNA"/>
</dbReference>
<keyword evidence="7" id="KW-1185">Reference proteome</keyword>
<dbReference type="PANTHER" id="PTHR13778">
    <property type="entry name" value="GLYCOSYLTRANSFERASE 8 DOMAIN-CONTAINING PROTEIN"/>
    <property type="match status" value="1"/>
</dbReference>
<dbReference type="InterPro" id="IPR029044">
    <property type="entry name" value="Nucleotide-diphossugar_trans"/>
</dbReference>
<evidence type="ECO:0000256" key="5">
    <source>
        <dbReference type="SAM" id="MobiDB-lite"/>
    </source>
</evidence>
<feature type="compositionally biased region" description="Basic and acidic residues" evidence="5">
    <location>
        <begin position="35"/>
        <end position="50"/>
    </location>
</feature>
<dbReference type="GO" id="GO:0046872">
    <property type="term" value="F:metal ion binding"/>
    <property type="evidence" value="ECO:0007669"/>
    <property type="project" value="UniProtKB-KW"/>
</dbReference>
<organism evidence="6 7">
    <name type="scientific">Littorina saxatilis</name>
    <dbReference type="NCBI Taxonomy" id="31220"/>
    <lineage>
        <taxon>Eukaryota</taxon>
        <taxon>Metazoa</taxon>
        <taxon>Spiralia</taxon>
        <taxon>Lophotrochozoa</taxon>
        <taxon>Mollusca</taxon>
        <taxon>Gastropoda</taxon>
        <taxon>Caenogastropoda</taxon>
        <taxon>Littorinimorpha</taxon>
        <taxon>Littorinoidea</taxon>
        <taxon>Littorinidae</taxon>
        <taxon>Littorina</taxon>
    </lineage>
</organism>
<dbReference type="GO" id="GO:0005794">
    <property type="term" value="C:Golgi apparatus"/>
    <property type="evidence" value="ECO:0007669"/>
    <property type="project" value="TreeGrafter"/>
</dbReference>
<reference evidence="6 7" key="1">
    <citation type="submission" date="2024-02" db="EMBL/GenBank/DDBJ databases">
        <title>Chromosome-scale genome assembly of the rough periwinkle Littorina saxatilis.</title>
        <authorList>
            <person name="De Jode A."/>
            <person name="Faria R."/>
            <person name="Formenti G."/>
            <person name="Sims Y."/>
            <person name="Smith T.P."/>
            <person name="Tracey A."/>
            <person name="Wood J.M.D."/>
            <person name="Zagrodzka Z.B."/>
            <person name="Johannesson K."/>
            <person name="Butlin R.K."/>
            <person name="Leder E.H."/>
        </authorList>
    </citation>
    <scope>NUCLEOTIDE SEQUENCE [LARGE SCALE GENOMIC DNA]</scope>
    <source>
        <strain evidence="6">Snail1</strain>
        <tissue evidence="6">Muscle</tissue>
    </source>
</reference>
<accession>A0AAN9G3V9</accession>
<keyword evidence="4" id="KW-0479">Metal-binding</keyword>
<dbReference type="Proteomes" id="UP001374579">
    <property type="component" value="Unassembled WGS sequence"/>
</dbReference>
<feature type="region of interest" description="Disordered" evidence="5">
    <location>
        <begin position="35"/>
        <end position="184"/>
    </location>
</feature>
<comment type="similarity">
    <text evidence="1">Belongs to the glycosyltransferase 8 family.</text>
</comment>
<proteinExistence type="inferred from homology"/>
<evidence type="ECO:0000256" key="2">
    <source>
        <dbReference type="ARBA" id="ARBA00022676"/>
    </source>
</evidence>
<dbReference type="InterPro" id="IPR050748">
    <property type="entry name" value="Glycosyltrans_8_dom-fam"/>
</dbReference>
<evidence type="ECO:0000256" key="1">
    <source>
        <dbReference type="ARBA" id="ARBA00006351"/>
    </source>
</evidence>
<evidence type="ECO:0000256" key="4">
    <source>
        <dbReference type="ARBA" id="ARBA00022723"/>
    </source>
</evidence>
<gene>
    <name evidence="6" type="ORF">V1264_007544</name>
</gene>
<evidence type="ECO:0000256" key="3">
    <source>
        <dbReference type="ARBA" id="ARBA00022679"/>
    </source>
</evidence>
<dbReference type="InterPro" id="IPR002495">
    <property type="entry name" value="Glyco_trans_8"/>
</dbReference>
<feature type="compositionally biased region" description="Basic and acidic residues" evidence="5">
    <location>
        <begin position="161"/>
        <end position="182"/>
    </location>
</feature>
<name>A0AAN9G3V9_9CAEN</name>
<sequence>MVGVRKLKHFSAIVMLLGLVIIALSYRTFFGENSPRSERAAQLERRREELSEGLQASPDILGHKVAPSADTAVDQSSGQVAKSGDDDKKPVDVVNKPDETKPADVKPADVKPADVKPAAAVQHMDIKPADTNNNQAAPGKQAEQDWVKKAHKAASADVSSEWEKMKDSMRQKADEEKAEREAGAPALHNSKLARTAPPMDMKALHRSFSLTAIASGNLYTASDPSVVHVVVFCQRDDFTATLTLVNSVVTNTKFPNVTFHFVTPKGDRTSFKIEMDKVSSLEKLAFEVVEYPSEWSHGKNLMEFAPFRMPEMLPFVGGRVAVLDPYCLVTGDIKELVNTPLAPGHWAAMPSLCNSDPAATVPDERYRHYLNMTHPLIAKLHVQPDTCVPSTAVIVADMSSLRLAVVRPKLWHWVHLIDETPVFLKPEGGDISNTPAYTVVFHNHTTLLKPQWYTRLNEKSPAPDGSAKLYHWVGNGKPWEQGTPAASLWNKYLVQSTTK</sequence>
<dbReference type="SUPFAM" id="SSF53448">
    <property type="entry name" value="Nucleotide-diphospho-sugar transferases"/>
    <property type="match status" value="1"/>
</dbReference>
<evidence type="ECO:0000313" key="7">
    <source>
        <dbReference type="Proteomes" id="UP001374579"/>
    </source>
</evidence>
<keyword evidence="2" id="KW-0328">Glycosyltransferase</keyword>